<gene>
    <name evidence="2" type="ORF">DFJ69_5084</name>
</gene>
<feature type="region of interest" description="Disordered" evidence="1">
    <location>
        <begin position="84"/>
        <end position="136"/>
    </location>
</feature>
<sequence length="272" mass="29122">MSSSMRTGPAAADPEFRGIDPDALGHLLKQMSAADRAIQAWLTAHPPPPGVPTAGHRRAQEVSVWVMEQLSMLNRRYNYAITHPDPAGGVNTGPGARTGPSAPRSGGPGDSGWRPPRGTTPKGAGPDTGNFRNRKDAQRAARLDAFLIKRSLEDGKPIPGDVWQRLKENADDPDYTEELYDRLGPAGVADLIKRAAGDEARLKAIAESLGVASHHLGMNTAWLKALLAEADRDGTRDLVLRVLRDAEMSPRTDDALRRLGLPPAAPVPPRAG</sequence>
<comment type="caution">
    <text evidence="2">The sequence shown here is derived from an EMBL/GenBank/DDBJ whole genome shotgun (WGS) entry which is preliminary data.</text>
</comment>
<keyword evidence="3" id="KW-1185">Reference proteome</keyword>
<dbReference type="RefSeq" id="WP_147312407.1">
    <property type="nucleotide sequence ID" value="NZ_QTTT01000001.1"/>
</dbReference>
<feature type="region of interest" description="Disordered" evidence="1">
    <location>
        <begin position="252"/>
        <end position="272"/>
    </location>
</feature>
<name>A0A3D9T717_9ACTN</name>
<evidence type="ECO:0000256" key="1">
    <source>
        <dbReference type="SAM" id="MobiDB-lite"/>
    </source>
</evidence>
<protein>
    <submittedName>
        <fullName evidence="2">Uncharacterized protein</fullName>
    </submittedName>
</protein>
<feature type="compositionally biased region" description="Pro residues" evidence="1">
    <location>
        <begin position="263"/>
        <end position="272"/>
    </location>
</feature>
<dbReference type="EMBL" id="QTTT01000001">
    <property type="protein sequence ID" value="REE99571.1"/>
    <property type="molecule type" value="Genomic_DNA"/>
</dbReference>
<evidence type="ECO:0000313" key="2">
    <source>
        <dbReference type="EMBL" id="REE99571.1"/>
    </source>
</evidence>
<dbReference type="AlphaFoldDB" id="A0A3D9T717"/>
<evidence type="ECO:0000313" key="3">
    <source>
        <dbReference type="Proteomes" id="UP000256661"/>
    </source>
</evidence>
<reference evidence="2 3" key="1">
    <citation type="submission" date="2018-08" db="EMBL/GenBank/DDBJ databases">
        <title>Sequencing the genomes of 1000 actinobacteria strains.</title>
        <authorList>
            <person name="Klenk H.-P."/>
        </authorList>
    </citation>
    <scope>NUCLEOTIDE SEQUENCE [LARGE SCALE GENOMIC DNA]</scope>
    <source>
        <strain evidence="2 3">DSM 43927</strain>
    </source>
</reference>
<organism evidence="2 3">
    <name type="scientific">Thermomonospora umbrina</name>
    <dbReference type="NCBI Taxonomy" id="111806"/>
    <lineage>
        <taxon>Bacteria</taxon>
        <taxon>Bacillati</taxon>
        <taxon>Actinomycetota</taxon>
        <taxon>Actinomycetes</taxon>
        <taxon>Streptosporangiales</taxon>
        <taxon>Thermomonosporaceae</taxon>
        <taxon>Thermomonospora</taxon>
    </lineage>
</organism>
<dbReference type="Proteomes" id="UP000256661">
    <property type="component" value="Unassembled WGS sequence"/>
</dbReference>
<dbReference type="OrthoDB" id="3467633at2"/>
<proteinExistence type="predicted"/>
<accession>A0A3D9T717</accession>